<organism evidence="2 3">
    <name type="scientific">Entomospira entomophila</name>
    <dbReference type="NCBI Taxonomy" id="2719988"/>
    <lineage>
        <taxon>Bacteria</taxon>
        <taxon>Pseudomonadati</taxon>
        <taxon>Spirochaetota</taxon>
        <taxon>Spirochaetia</taxon>
        <taxon>Spirochaetales</taxon>
        <taxon>Spirochaetaceae</taxon>
        <taxon>Entomospira</taxon>
    </lineage>
</organism>
<evidence type="ECO:0000313" key="2">
    <source>
        <dbReference type="EMBL" id="NIZ41390.1"/>
    </source>
</evidence>
<keyword evidence="1" id="KW-1133">Transmembrane helix</keyword>
<keyword evidence="1" id="KW-0472">Membrane</keyword>
<protein>
    <recommendedName>
        <fullName evidence="4">DUF4340 domain-containing protein</fullName>
    </recommendedName>
</protein>
<evidence type="ECO:0008006" key="4">
    <source>
        <dbReference type="Google" id="ProtNLM"/>
    </source>
</evidence>
<name>A0A968GA43_9SPIO</name>
<dbReference type="AlphaFoldDB" id="A0A968GA43"/>
<dbReference type="Proteomes" id="UP000711995">
    <property type="component" value="Unassembled WGS sequence"/>
</dbReference>
<dbReference type="RefSeq" id="WP_167701012.1">
    <property type="nucleotide sequence ID" value="NZ_CP118176.1"/>
</dbReference>
<evidence type="ECO:0000256" key="1">
    <source>
        <dbReference type="SAM" id="Phobius"/>
    </source>
</evidence>
<feature type="transmembrane region" description="Helical" evidence="1">
    <location>
        <begin position="12"/>
        <end position="35"/>
    </location>
</feature>
<proteinExistence type="predicted"/>
<accession>A0A968GA43</accession>
<dbReference type="EMBL" id="JAATLJ010000003">
    <property type="protein sequence ID" value="NIZ41390.1"/>
    <property type="molecule type" value="Genomic_DNA"/>
</dbReference>
<keyword evidence="3" id="KW-1185">Reference proteome</keyword>
<gene>
    <name evidence="2" type="ORF">HCT14_07710</name>
</gene>
<comment type="caution">
    <text evidence="2">The sequence shown here is derived from an EMBL/GenBank/DDBJ whole genome shotgun (WGS) entry which is preliminary data.</text>
</comment>
<sequence>MQPLSIREKRIVQSIFIVGAVSLLIITHLIFAPALRSRSIQRKHFDPHQLQLTQAMPMGNLIAMDPNRVNTLTSSLNFWQMNQWQHEEQSIEFDSMQWGFMMIPSPARITMLDAEDQSHNLLTLIQDQNRKESDFDWSNIRLDTLQFNLTPVPLAPTTLLKNDGKPVNIPNMFIDANYRFQQITFYTDGVVIIYDIDLFGLLEKTSDLGALWQTVKLSFRWQDGVLIQQDPDSTVDLGAEIITYHLNNIRPTASTIKTLEHTSSAFNEIAMIVGEQMQAEQKNFSSNDLSTETTQMLTRMSSNIFKSFQKQVRRSGFLLLNDNGTLILSGITHIRYNDDKSVMILQTHHGLYHLDLETKGIHLVHPQAEEQTQTHKWIKL</sequence>
<reference evidence="2 3" key="1">
    <citation type="submission" date="2020-03" db="EMBL/GenBank/DDBJ databases">
        <title>Spirochaetal bacteria isolated from arthropods constitute a novel genus Entomospira genus novum within the order Spirochaetales.</title>
        <authorList>
            <person name="Grana-Miraglia L."/>
            <person name="Sikutova S."/>
            <person name="Fingerle V."/>
            <person name="Sing A."/>
            <person name="Castillo-Ramirez S."/>
            <person name="Margos G."/>
            <person name="Rudolf I."/>
        </authorList>
    </citation>
    <scope>NUCLEOTIDE SEQUENCE [LARGE SCALE GENOMIC DNA]</scope>
    <source>
        <strain evidence="2 3">BR193</strain>
    </source>
</reference>
<evidence type="ECO:0000313" key="3">
    <source>
        <dbReference type="Proteomes" id="UP000711995"/>
    </source>
</evidence>
<keyword evidence="1" id="KW-0812">Transmembrane</keyword>